<evidence type="ECO:0000256" key="1">
    <source>
        <dbReference type="ARBA" id="ARBA00022490"/>
    </source>
</evidence>
<proteinExistence type="inferred from homology"/>
<dbReference type="InterPro" id="IPR000037">
    <property type="entry name" value="SsrA-bd_prot"/>
</dbReference>
<dbReference type="GO" id="GO:0003723">
    <property type="term" value="F:RNA binding"/>
    <property type="evidence" value="ECO:0007669"/>
    <property type="project" value="UniProtKB-UniRule"/>
</dbReference>
<dbReference type="PANTHER" id="PTHR30308">
    <property type="entry name" value="TMRNA-BINDING COMPONENT OF TRANS-TRANSLATION TAGGING COMPLEX"/>
    <property type="match status" value="1"/>
</dbReference>
<protein>
    <recommendedName>
        <fullName evidence="3">SsrA-binding protein</fullName>
    </recommendedName>
    <alternativeName>
        <fullName evidence="3">Small protein B</fullName>
    </alternativeName>
</protein>
<dbReference type="NCBIfam" id="NF003843">
    <property type="entry name" value="PRK05422.1"/>
    <property type="match status" value="1"/>
</dbReference>
<evidence type="ECO:0000313" key="5">
    <source>
        <dbReference type="EMBL" id="GAP04560.1"/>
    </source>
</evidence>
<name>A0A3F3HBS5_9LACO</name>
<dbReference type="STRING" id="709323.GCA_001047135_01113"/>
<comment type="similarity">
    <text evidence="3">Belongs to the SmpB family.</text>
</comment>
<accession>A0A3F3HBS5</accession>
<dbReference type="GO" id="GO:0070930">
    <property type="term" value="P:trans-translation-dependent protein tagging"/>
    <property type="evidence" value="ECO:0007669"/>
    <property type="project" value="TreeGrafter"/>
</dbReference>
<organism evidence="5">
    <name type="scientific">Fructobacillus tropaeoli</name>
    <dbReference type="NCBI Taxonomy" id="709323"/>
    <lineage>
        <taxon>Bacteria</taxon>
        <taxon>Bacillati</taxon>
        <taxon>Bacillota</taxon>
        <taxon>Bacilli</taxon>
        <taxon>Lactobacillales</taxon>
        <taxon>Lactobacillaceae</taxon>
        <taxon>Fructobacillus</taxon>
    </lineage>
</organism>
<evidence type="ECO:0000256" key="4">
    <source>
        <dbReference type="SAM" id="MobiDB-lite"/>
    </source>
</evidence>
<dbReference type="PANTHER" id="PTHR30308:SF2">
    <property type="entry name" value="SSRA-BINDING PROTEIN"/>
    <property type="match status" value="1"/>
</dbReference>
<dbReference type="Pfam" id="PF01668">
    <property type="entry name" value="SmpB"/>
    <property type="match status" value="1"/>
</dbReference>
<reference evidence="5" key="1">
    <citation type="journal article" date="2015" name="BMC Genomics">
        <title>Comparative genomics of Fructobacillus spp. and Leuconostoc spp. reveals niche-specific evolution of Fructobacillus spp.</title>
        <authorList>
            <person name="Endo A."/>
            <person name="Tanizawa Y."/>
            <person name="Tanaka N."/>
            <person name="Maeno S."/>
            <person name="Kumar H."/>
            <person name="Shiwa Y."/>
            <person name="Okada S."/>
            <person name="Yoshikawa H."/>
            <person name="Dicks L."/>
            <person name="Nakagawa J."/>
            <person name="Arita M."/>
        </authorList>
    </citation>
    <scope>NUCLEOTIDE SEQUENCE [LARGE SCALE GENOMIC DNA]</scope>
    <source>
        <strain evidence="5">F214-1</strain>
    </source>
</reference>
<keyword evidence="2 3" id="KW-0694">RNA-binding</keyword>
<dbReference type="Gene3D" id="2.40.280.10">
    <property type="match status" value="1"/>
</dbReference>
<evidence type="ECO:0000256" key="3">
    <source>
        <dbReference type="HAMAP-Rule" id="MF_00023"/>
    </source>
</evidence>
<dbReference type="CDD" id="cd09294">
    <property type="entry name" value="SmpB"/>
    <property type="match status" value="1"/>
</dbReference>
<comment type="function">
    <text evidence="3">Required for rescue of stalled ribosomes mediated by trans-translation. Binds to transfer-messenger RNA (tmRNA), required for stable association of tmRNA with ribosomes. tmRNA and SmpB together mimic tRNA shape, replacing the anticodon stem-loop with SmpB. tmRNA is encoded by the ssrA gene; the 2 termini fold to resemble tRNA(Ala) and it encodes a 'tag peptide', a short internal open reading frame. During trans-translation Ala-aminoacylated tmRNA acts like a tRNA, entering the A-site of stalled ribosomes, displacing the stalled mRNA. The ribosome then switches to translate the ORF on the tmRNA; the nascent peptide is terminated with the 'tag peptide' encoded by the tmRNA and targeted for degradation. The ribosome is freed to recommence translation, which seems to be the essential function of trans-translation.</text>
</comment>
<feature type="region of interest" description="Disordered" evidence="4">
    <location>
        <begin position="140"/>
        <end position="160"/>
    </location>
</feature>
<dbReference type="InterPro" id="IPR020081">
    <property type="entry name" value="SsrA-bd_prot_CS"/>
</dbReference>
<dbReference type="Proteomes" id="UP000064514">
    <property type="component" value="Unassembled WGS sequence"/>
</dbReference>
<dbReference type="NCBIfam" id="TIGR00086">
    <property type="entry name" value="smpB"/>
    <property type="match status" value="1"/>
</dbReference>
<evidence type="ECO:0000256" key="2">
    <source>
        <dbReference type="ARBA" id="ARBA00022884"/>
    </source>
</evidence>
<dbReference type="InterPro" id="IPR023620">
    <property type="entry name" value="SmpB"/>
</dbReference>
<dbReference type="SUPFAM" id="SSF74982">
    <property type="entry name" value="Small protein B (SmpB)"/>
    <property type="match status" value="1"/>
</dbReference>
<dbReference type="EMBL" id="DF968083">
    <property type="protein sequence ID" value="GAP04560.1"/>
    <property type="molecule type" value="Genomic_DNA"/>
</dbReference>
<dbReference type="HAMAP" id="MF_00023">
    <property type="entry name" value="SmpB"/>
    <property type="match status" value="1"/>
</dbReference>
<comment type="subcellular location">
    <subcellularLocation>
        <location evidence="3">Cytoplasm</location>
    </subcellularLocation>
    <text evidence="3">The tmRNA-SmpB complex associates with stalled 70S ribosomes.</text>
</comment>
<dbReference type="AlphaFoldDB" id="A0A3F3HBS5"/>
<gene>
    <name evidence="3 5" type="primary">smpB</name>
    <name evidence="5" type="ORF">FTRO_0060160</name>
</gene>
<dbReference type="GO" id="GO:0070929">
    <property type="term" value="P:trans-translation"/>
    <property type="evidence" value="ECO:0007669"/>
    <property type="project" value="UniProtKB-UniRule"/>
</dbReference>
<dbReference type="GO" id="GO:0005829">
    <property type="term" value="C:cytosol"/>
    <property type="evidence" value="ECO:0007669"/>
    <property type="project" value="TreeGrafter"/>
</dbReference>
<dbReference type="PROSITE" id="PS01317">
    <property type="entry name" value="SSRP"/>
    <property type="match status" value="1"/>
</dbReference>
<keyword evidence="1 3" id="KW-0963">Cytoplasm</keyword>
<sequence>MQKGSRMAKKKIKDDPALAQNRKARFNYAIEETLEAGVVLTGTEIKSVRAGQITIGDGFVTINNGQAILTNVHIAAYENGNQFNVDPLRNRVLLLHKKQIARLNGLAKEPGVTIVPLKVYLKRGFAKVLIGVGRGKKQYDKRQSIKKRDQERDLNRRFKN</sequence>